<dbReference type="AlphaFoldDB" id="A0A4S4FND4"/>
<evidence type="ECO:0000313" key="3">
    <source>
        <dbReference type="EMBL" id="THG31751.1"/>
    </source>
</evidence>
<dbReference type="Proteomes" id="UP000309133">
    <property type="component" value="Unassembled WGS sequence"/>
</dbReference>
<keyword evidence="4" id="KW-1185">Reference proteome</keyword>
<dbReference type="GO" id="GO:0016491">
    <property type="term" value="F:oxidoreductase activity"/>
    <property type="evidence" value="ECO:0007669"/>
    <property type="project" value="UniProtKB-KW"/>
</dbReference>
<evidence type="ECO:0000313" key="4">
    <source>
        <dbReference type="Proteomes" id="UP000309133"/>
    </source>
</evidence>
<accession>A0A4S4FND4</accession>
<dbReference type="RefSeq" id="WP_136426871.1">
    <property type="nucleotide sequence ID" value="NZ_SSSM01000003.1"/>
</dbReference>
<dbReference type="SUPFAM" id="SSF51430">
    <property type="entry name" value="NAD(P)-linked oxidoreductase"/>
    <property type="match status" value="1"/>
</dbReference>
<reference evidence="3 4" key="1">
    <citation type="submission" date="2019-04" db="EMBL/GenBank/DDBJ databases">
        <authorList>
            <person name="Jiang L."/>
        </authorList>
    </citation>
    <scope>NUCLEOTIDE SEQUENCE [LARGE SCALE GENOMIC DNA]</scope>
    <source>
        <strain evidence="3 4">YIM 131853</strain>
    </source>
</reference>
<dbReference type="InterPro" id="IPR050523">
    <property type="entry name" value="AKR_Detox_Biosynth"/>
</dbReference>
<dbReference type="InterPro" id="IPR036812">
    <property type="entry name" value="NAD(P)_OxRdtase_dom_sf"/>
</dbReference>
<protein>
    <submittedName>
        <fullName evidence="3">Aldo/keto reductase</fullName>
    </submittedName>
</protein>
<dbReference type="GO" id="GO:0005829">
    <property type="term" value="C:cytosol"/>
    <property type="evidence" value="ECO:0007669"/>
    <property type="project" value="TreeGrafter"/>
</dbReference>
<sequence>MLLFPLGSSGLSTTEFVFGAAAGAITGGDRLGDQVKRVDEAWDVGIRSIEAENLTVSRRSEAAVGAWLGDSQPDDALIATTVGGIAEVGQRIIDLSAAHIDRQLTTSLRTLGRIDLYLVEGADERTPIEETLVMLASAIDAGQIRSYGWSELDVWQLEAILSAADKAGLPRPIAVQNPFSLLDRGDERDLMPLAIGEGIGYIASAPLERGVLSERWIEAQNTLRAERAAEGIEEDDDPLLAQVQSLARHARDFDVSASGLALAWLRQHPSVTATVVAPRASAQWDIVHEALERDLDDSDAEQVAALFR</sequence>
<dbReference type="OrthoDB" id="9768851at2"/>
<keyword evidence="1" id="KW-0560">Oxidoreductase</keyword>
<proteinExistence type="predicted"/>
<gene>
    <name evidence="3" type="ORF">E6C64_06740</name>
</gene>
<dbReference type="Gene3D" id="3.20.20.100">
    <property type="entry name" value="NADP-dependent oxidoreductase domain"/>
    <property type="match status" value="1"/>
</dbReference>
<organism evidence="3 4">
    <name type="scientific">Naasia lichenicola</name>
    <dbReference type="NCBI Taxonomy" id="2565933"/>
    <lineage>
        <taxon>Bacteria</taxon>
        <taxon>Bacillati</taxon>
        <taxon>Actinomycetota</taxon>
        <taxon>Actinomycetes</taxon>
        <taxon>Micrococcales</taxon>
        <taxon>Microbacteriaceae</taxon>
        <taxon>Naasia</taxon>
    </lineage>
</organism>
<name>A0A4S4FND4_9MICO</name>
<comment type="caution">
    <text evidence="3">The sequence shown here is derived from an EMBL/GenBank/DDBJ whole genome shotgun (WGS) entry which is preliminary data.</text>
</comment>
<dbReference type="Pfam" id="PF00248">
    <property type="entry name" value="Aldo_ket_red"/>
    <property type="match status" value="1"/>
</dbReference>
<dbReference type="PANTHER" id="PTHR43364:SF4">
    <property type="entry name" value="NAD(P)-LINKED OXIDOREDUCTASE SUPERFAMILY PROTEIN"/>
    <property type="match status" value="1"/>
</dbReference>
<evidence type="ECO:0000256" key="1">
    <source>
        <dbReference type="ARBA" id="ARBA00023002"/>
    </source>
</evidence>
<dbReference type="InterPro" id="IPR023210">
    <property type="entry name" value="NADP_OxRdtase_dom"/>
</dbReference>
<evidence type="ECO:0000259" key="2">
    <source>
        <dbReference type="Pfam" id="PF00248"/>
    </source>
</evidence>
<dbReference type="EMBL" id="SSSM01000003">
    <property type="protein sequence ID" value="THG31751.1"/>
    <property type="molecule type" value="Genomic_DNA"/>
</dbReference>
<dbReference type="PANTHER" id="PTHR43364">
    <property type="entry name" value="NADH-SPECIFIC METHYLGLYOXAL REDUCTASE-RELATED"/>
    <property type="match status" value="1"/>
</dbReference>
<feature type="domain" description="NADP-dependent oxidoreductase" evidence="2">
    <location>
        <begin position="34"/>
        <end position="306"/>
    </location>
</feature>